<dbReference type="KEGG" id="lum:CNR27_10220"/>
<dbReference type="EC" id="5.2.1.8" evidence="6"/>
<dbReference type="InterPro" id="IPR036944">
    <property type="entry name" value="PPIase_FKBP_N_sf"/>
</dbReference>
<evidence type="ECO:0000313" key="11">
    <source>
        <dbReference type="Proteomes" id="UP000218968"/>
    </source>
</evidence>
<keyword evidence="4 5" id="KW-0413">Isomerase</keyword>
<evidence type="ECO:0000256" key="2">
    <source>
        <dbReference type="ARBA" id="ARBA00006577"/>
    </source>
</evidence>
<evidence type="ECO:0000256" key="1">
    <source>
        <dbReference type="ARBA" id="ARBA00000971"/>
    </source>
</evidence>
<accession>A0A290XFA3</accession>
<keyword evidence="11" id="KW-1185">Reference proteome</keyword>
<feature type="domain" description="PPIase FKBP-type" evidence="9">
    <location>
        <begin position="219"/>
        <end position="305"/>
    </location>
</feature>
<keyword evidence="3 5" id="KW-0697">Rotamase</keyword>
<dbReference type="PANTHER" id="PTHR43811">
    <property type="entry name" value="FKBP-TYPE PEPTIDYL-PROLYL CIS-TRANS ISOMERASE FKPA"/>
    <property type="match status" value="1"/>
</dbReference>
<dbReference type="Proteomes" id="UP000218968">
    <property type="component" value="Chromosome"/>
</dbReference>
<dbReference type="Gene3D" id="3.10.50.40">
    <property type="match status" value="1"/>
</dbReference>
<dbReference type="FunFam" id="3.10.50.40:FF:000006">
    <property type="entry name" value="Peptidyl-prolyl cis-trans isomerase"/>
    <property type="match status" value="1"/>
</dbReference>
<evidence type="ECO:0000256" key="7">
    <source>
        <dbReference type="SAM" id="MobiDB-lite"/>
    </source>
</evidence>
<dbReference type="SUPFAM" id="SSF54534">
    <property type="entry name" value="FKBP-like"/>
    <property type="match status" value="1"/>
</dbReference>
<feature type="chain" id="PRO_5012674109" description="Peptidyl-prolyl cis-trans isomerase" evidence="8">
    <location>
        <begin position="26"/>
        <end position="305"/>
    </location>
</feature>
<evidence type="ECO:0000256" key="6">
    <source>
        <dbReference type="RuleBase" id="RU003915"/>
    </source>
</evidence>
<evidence type="ECO:0000256" key="8">
    <source>
        <dbReference type="SAM" id="SignalP"/>
    </source>
</evidence>
<dbReference type="Gene3D" id="1.10.287.460">
    <property type="entry name" value="Peptidyl-prolyl cis-trans isomerase, FKBP-type, N-terminal domain"/>
    <property type="match status" value="2"/>
</dbReference>
<dbReference type="Pfam" id="PF01346">
    <property type="entry name" value="FKBP_N"/>
    <property type="match status" value="2"/>
</dbReference>
<evidence type="ECO:0000256" key="4">
    <source>
        <dbReference type="ARBA" id="ARBA00023235"/>
    </source>
</evidence>
<protein>
    <recommendedName>
        <fullName evidence="6">Peptidyl-prolyl cis-trans isomerase</fullName>
        <ecNumber evidence="6">5.2.1.8</ecNumber>
    </recommendedName>
</protein>
<dbReference type="InterPro" id="IPR046357">
    <property type="entry name" value="PPIase_dom_sf"/>
</dbReference>
<proteinExistence type="inferred from homology"/>
<reference evidence="11" key="1">
    <citation type="submission" date="2017-09" db="EMBL/GenBank/DDBJ databases">
        <title>Luteimonas liuhanmingii sp.nov., isolated from the intestinal contents of Tibetan Plateau Pika in Yushu, Qinghai Province, China.</title>
        <authorList>
            <person name="Gui Z."/>
        </authorList>
    </citation>
    <scope>NUCLEOTIDE SEQUENCE [LARGE SCALE GENOMIC DNA]</scope>
    <source>
        <strain evidence="11">100111</strain>
    </source>
</reference>
<evidence type="ECO:0000256" key="3">
    <source>
        <dbReference type="ARBA" id="ARBA00023110"/>
    </source>
</evidence>
<evidence type="ECO:0000313" key="10">
    <source>
        <dbReference type="EMBL" id="ATD67759.1"/>
    </source>
</evidence>
<dbReference type="OrthoDB" id="9814548at2"/>
<dbReference type="AlphaFoldDB" id="A0A290XFA3"/>
<dbReference type="GO" id="GO:0003755">
    <property type="term" value="F:peptidyl-prolyl cis-trans isomerase activity"/>
    <property type="evidence" value="ECO:0007669"/>
    <property type="project" value="UniProtKB-UniRule"/>
</dbReference>
<dbReference type="GO" id="GO:0006457">
    <property type="term" value="P:protein folding"/>
    <property type="evidence" value="ECO:0007669"/>
    <property type="project" value="InterPro"/>
</dbReference>
<dbReference type="PANTHER" id="PTHR43811:SF19">
    <property type="entry name" value="39 KDA FK506-BINDING NUCLEAR PROTEIN"/>
    <property type="match status" value="1"/>
</dbReference>
<evidence type="ECO:0000256" key="5">
    <source>
        <dbReference type="PROSITE-ProRule" id="PRU00277"/>
    </source>
</evidence>
<sequence>MRMLKQMRHAALALLLAPLAPVAFAQNGDPAASSYVVGFDVATQLAQVGPDMDLAAFENALSAALAGKAPSLDQAETQRIGQALGQRVAARGGRPVPGLPPGSEPPAVDRAKVGQMLGADVGRSLAAMDEALNLPAVMRGVRDRLDGKTPSMSEDEIAQARQAMIARGQQRAARVADDNRQAGIAFMAANRGKPGVFATQSGIQYSVEKQGTGPRPRASDQVRVHYRGTLLDGTEFDSSYSRGAPAVFGLGQVIAGWTEGLQLMPIGGKYRFWIPGELAYGMRGSPPTIPPNATLVFDVELIDIL</sequence>
<dbReference type="Pfam" id="PF00254">
    <property type="entry name" value="FKBP_C"/>
    <property type="match status" value="1"/>
</dbReference>
<comment type="similarity">
    <text evidence="2 6">Belongs to the FKBP-type PPIase family.</text>
</comment>
<dbReference type="EMBL" id="CP023406">
    <property type="protein sequence ID" value="ATD67759.1"/>
    <property type="molecule type" value="Genomic_DNA"/>
</dbReference>
<dbReference type="InterPro" id="IPR001179">
    <property type="entry name" value="PPIase_FKBP_dom"/>
</dbReference>
<evidence type="ECO:0000259" key="9">
    <source>
        <dbReference type="PROSITE" id="PS50059"/>
    </source>
</evidence>
<dbReference type="InterPro" id="IPR000774">
    <property type="entry name" value="PPIase_FKBP_N"/>
</dbReference>
<feature type="region of interest" description="Disordered" evidence="7">
    <location>
        <begin position="83"/>
        <end position="107"/>
    </location>
</feature>
<keyword evidence="8" id="KW-0732">Signal</keyword>
<dbReference type="PROSITE" id="PS50059">
    <property type="entry name" value="FKBP_PPIASE"/>
    <property type="match status" value="1"/>
</dbReference>
<name>A0A290XFA3_9GAMM</name>
<comment type="catalytic activity">
    <reaction evidence="1 5 6">
        <text>[protein]-peptidylproline (omega=180) = [protein]-peptidylproline (omega=0)</text>
        <dbReference type="Rhea" id="RHEA:16237"/>
        <dbReference type="Rhea" id="RHEA-COMP:10747"/>
        <dbReference type="Rhea" id="RHEA-COMP:10748"/>
        <dbReference type="ChEBI" id="CHEBI:83833"/>
        <dbReference type="ChEBI" id="CHEBI:83834"/>
        <dbReference type="EC" id="5.2.1.8"/>
    </reaction>
</comment>
<organism evidence="10 11">
    <name type="scientific">Luteimonas chenhongjianii</name>
    <dbReference type="NCBI Taxonomy" id="2006110"/>
    <lineage>
        <taxon>Bacteria</taxon>
        <taxon>Pseudomonadati</taxon>
        <taxon>Pseudomonadota</taxon>
        <taxon>Gammaproteobacteria</taxon>
        <taxon>Lysobacterales</taxon>
        <taxon>Lysobacteraceae</taxon>
        <taxon>Luteimonas</taxon>
    </lineage>
</organism>
<gene>
    <name evidence="10" type="ORF">CNR27_10220</name>
</gene>
<feature type="signal peptide" evidence="8">
    <location>
        <begin position="1"/>
        <end position="25"/>
    </location>
</feature>